<dbReference type="Pfam" id="PF01099">
    <property type="entry name" value="Uteroglobin"/>
    <property type="match status" value="1"/>
</dbReference>
<dbReference type="PANTHER" id="PTHR11332:SF10">
    <property type="entry name" value="SECRETOGLOBIN FAMILY 1D MEMBER 2"/>
    <property type="match status" value="1"/>
</dbReference>
<evidence type="ECO:0000313" key="6">
    <source>
        <dbReference type="Proteomes" id="UP000009130"/>
    </source>
</evidence>
<dbReference type="PANTHER" id="PTHR11332">
    <property type="entry name" value="SECRETOGLOBIN FAMILY 1D"/>
    <property type="match status" value="1"/>
</dbReference>
<keyword evidence="3" id="KW-0732">Signal</keyword>
<feature type="non-terminal residue" evidence="5">
    <location>
        <position position="66"/>
    </location>
</feature>
<feature type="non-terminal residue" evidence="5">
    <location>
        <position position="1"/>
    </location>
</feature>
<comment type="subcellular location">
    <subcellularLocation>
        <location evidence="1">Secreted</location>
    </subcellularLocation>
</comment>
<dbReference type="CDD" id="cd00633">
    <property type="entry name" value="Secretoglobin"/>
    <property type="match status" value="1"/>
</dbReference>
<dbReference type="InterPro" id="IPR016126">
    <property type="entry name" value="Secretoglobin"/>
</dbReference>
<dbReference type="Proteomes" id="UP000009130">
    <property type="component" value="Unassembled WGS sequence"/>
</dbReference>
<name>G8F6I3_MACFA</name>
<sequence length="66" mass="7189">CVAANAVVCPALFSEISGFSFINEPVFKLKLAKYDAPPEAVAAILEVKKCTDQISLEKHLLIEKVQ</sequence>
<accession>G8F6I3</accession>
<evidence type="ECO:0000256" key="3">
    <source>
        <dbReference type="ARBA" id="ARBA00022729"/>
    </source>
</evidence>
<dbReference type="InterPro" id="IPR035960">
    <property type="entry name" value="Secretoglobin_sf"/>
</dbReference>
<comment type="similarity">
    <text evidence="4">Belongs to the secretoglobin family. Lipophilin subfamily.</text>
</comment>
<protein>
    <submittedName>
        <fullName evidence="5">Lipophilin-B</fullName>
    </submittedName>
</protein>
<gene>
    <name evidence="5" type="ORF">EGM_00014</name>
</gene>
<proteinExistence type="inferred from homology"/>
<dbReference type="eggNOG" id="ENOG502SXZG">
    <property type="taxonomic scope" value="Eukaryota"/>
</dbReference>
<evidence type="ECO:0000256" key="1">
    <source>
        <dbReference type="ARBA" id="ARBA00004613"/>
    </source>
</evidence>
<reference evidence="5 6" key="1">
    <citation type="journal article" date="2011" name="Nat. Biotechnol.">
        <title>Genome sequencing and comparison of two nonhuman primate animal models, the cynomolgus and Chinese rhesus macaques.</title>
        <authorList>
            <person name="Yan G."/>
            <person name="Zhang G."/>
            <person name="Fang X."/>
            <person name="Zhang Y."/>
            <person name="Li C."/>
            <person name="Ling F."/>
            <person name="Cooper D.N."/>
            <person name="Li Q."/>
            <person name="Li Y."/>
            <person name="van Gool A.J."/>
            <person name="Du H."/>
            <person name="Chen J."/>
            <person name="Chen R."/>
            <person name="Zhang P."/>
            <person name="Huang Z."/>
            <person name="Thompson J.R."/>
            <person name="Meng Y."/>
            <person name="Bai Y."/>
            <person name="Wang J."/>
            <person name="Zhuo M."/>
            <person name="Wang T."/>
            <person name="Huang Y."/>
            <person name="Wei L."/>
            <person name="Li J."/>
            <person name="Wang Z."/>
            <person name="Hu H."/>
            <person name="Yang P."/>
            <person name="Le L."/>
            <person name="Stenson P.D."/>
            <person name="Li B."/>
            <person name="Liu X."/>
            <person name="Ball E.V."/>
            <person name="An N."/>
            <person name="Huang Q."/>
            <person name="Zhang Y."/>
            <person name="Fan W."/>
            <person name="Zhang X."/>
            <person name="Li Y."/>
            <person name="Wang W."/>
            <person name="Katze M.G."/>
            <person name="Su B."/>
            <person name="Nielsen R."/>
            <person name="Yang H."/>
            <person name="Wang J."/>
            <person name="Wang X."/>
            <person name="Wang J."/>
        </authorList>
    </citation>
    <scope>NUCLEOTIDE SEQUENCE [LARGE SCALE GENOMIC DNA]</scope>
    <source>
        <strain evidence="5 6">CE-4</strain>
    </source>
</reference>
<evidence type="ECO:0000256" key="2">
    <source>
        <dbReference type="ARBA" id="ARBA00022525"/>
    </source>
</evidence>
<evidence type="ECO:0000256" key="4">
    <source>
        <dbReference type="ARBA" id="ARBA00038364"/>
    </source>
</evidence>
<dbReference type="EMBL" id="JH361812">
    <property type="protein sequence ID" value="EHH62897.1"/>
    <property type="molecule type" value="Genomic_DNA"/>
</dbReference>
<organism evidence="6">
    <name type="scientific">Macaca fascicularis</name>
    <name type="common">Crab-eating macaque</name>
    <name type="synonym">Cynomolgus monkey</name>
    <dbReference type="NCBI Taxonomy" id="9541"/>
    <lineage>
        <taxon>Eukaryota</taxon>
        <taxon>Metazoa</taxon>
        <taxon>Chordata</taxon>
        <taxon>Craniata</taxon>
        <taxon>Vertebrata</taxon>
        <taxon>Euteleostomi</taxon>
        <taxon>Mammalia</taxon>
        <taxon>Eutheria</taxon>
        <taxon>Euarchontoglires</taxon>
        <taxon>Primates</taxon>
        <taxon>Haplorrhini</taxon>
        <taxon>Catarrhini</taxon>
        <taxon>Cercopithecidae</taxon>
        <taxon>Cercopithecinae</taxon>
        <taxon>Macaca</taxon>
    </lineage>
</organism>
<evidence type="ECO:0000313" key="5">
    <source>
        <dbReference type="EMBL" id="EHH62897.1"/>
    </source>
</evidence>
<dbReference type="GO" id="GO:0005615">
    <property type="term" value="C:extracellular space"/>
    <property type="evidence" value="ECO:0007669"/>
    <property type="project" value="TreeGrafter"/>
</dbReference>
<dbReference type="AlphaFoldDB" id="G8F6I3"/>
<dbReference type="SUPFAM" id="SSF48201">
    <property type="entry name" value="Uteroglobin-like"/>
    <property type="match status" value="1"/>
</dbReference>
<dbReference type="PROSITE" id="PS51311">
    <property type="entry name" value="SCGB"/>
    <property type="match status" value="1"/>
</dbReference>
<keyword evidence="2" id="KW-0964">Secreted</keyword>